<feature type="region of interest" description="Disordered" evidence="10">
    <location>
        <begin position="597"/>
        <end position="647"/>
    </location>
</feature>
<keyword evidence="15" id="KW-1185">Reference proteome</keyword>
<dbReference type="PROSITE" id="PS50893">
    <property type="entry name" value="ABC_TRANSPORTER_2"/>
    <property type="match status" value="2"/>
</dbReference>
<evidence type="ECO:0000313" key="14">
    <source>
        <dbReference type="EMBL" id="EED87446.1"/>
    </source>
</evidence>
<evidence type="ECO:0000256" key="9">
    <source>
        <dbReference type="ARBA" id="ARBA00023136"/>
    </source>
</evidence>
<keyword evidence="7" id="KW-0067">ATP-binding</keyword>
<dbReference type="EMBL" id="CM000654">
    <property type="protein sequence ID" value="EED87446.1"/>
    <property type="molecule type" value="Genomic_DNA"/>
</dbReference>
<dbReference type="CDD" id="cd03244">
    <property type="entry name" value="ABCC_MRP_domain2"/>
    <property type="match status" value="1"/>
</dbReference>
<proteinExistence type="inferred from homology"/>
<dbReference type="PANTHER" id="PTHR24223">
    <property type="entry name" value="ATP-BINDING CASSETTE SUB-FAMILY C"/>
    <property type="match status" value="1"/>
</dbReference>
<dbReference type="InterPro" id="IPR050173">
    <property type="entry name" value="ABC_transporter_C-like"/>
</dbReference>
<dbReference type="FunFam" id="1.20.1560.10:FF:000013">
    <property type="entry name" value="ABC transporter C family member 2"/>
    <property type="match status" value="1"/>
</dbReference>
<evidence type="ECO:0000256" key="2">
    <source>
        <dbReference type="ARBA" id="ARBA00009726"/>
    </source>
</evidence>
<dbReference type="InterPro" id="IPR003439">
    <property type="entry name" value="ABC_transporter-like_ATP-bd"/>
</dbReference>
<evidence type="ECO:0000256" key="7">
    <source>
        <dbReference type="ARBA" id="ARBA00022840"/>
    </source>
</evidence>
<evidence type="ECO:0000256" key="5">
    <source>
        <dbReference type="ARBA" id="ARBA00022737"/>
    </source>
</evidence>
<evidence type="ECO:0000256" key="6">
    <source>
        <dbReference type="ARBA" id="ARBA00022741"/>
    </source>
</evidence>
<dbReference type="InterPro" id="IPR036640">
    <property type="entry name" value="ABC1_TM_sf"/>
</dbReference>
<dbReference type="FunCoup" id="B8CG83">
    <property type="interactions" value="3"/>
</dbReference>
<feature type="non-terminal residue" evidence="14">
    <location>
        <position position="1"/>
    </location>
</feature>
<dbReference type="SUPFAM" id="SSF90123">
    <property type="entry name" value="ABC transporter transmembrane region"/>
    <property type="match status" value="2"/>
</dbReference>
<evidence type="ECO:0000256" key="8">
    <source>
        <dbReference type="ARBA" id="ARBA00022989"/>
    </source>
</evidence>
<keyword evidence="3" id="KW-0813">Transport</keyword>
<comment type="similarity">
    <text evidence="2">Belongs to the ABC transporter superfamily. ABCC family. Conjugate transporter (TC 3.A.1.208) subfamily.</text>
</comment>
<evidence type="ECO:0000256" key="11">
    <source>
        <dbReference type="SAM" id="Phobius"/>
    </source>
</evidence>
<feature type="domain" description="ABC transporter" evidence="12">
    <location>
        <begin position="371"/>
        <end position="595"/>
    </location>
</feature>
<evidence type="ECO:0000259" key="12">
    <source>
        <dbReference type="PROSITE" id="PS50893"/>
    </source>
</evidence>
<dbReference type="InterPro" id="IPR027417">
    <property type="entry name" value="P-loop_NTPase"/>
</dbReference>
<dbReference type="GO" id="GO:0005886">
    <property type="term" value="C:plasma membrane"/>
    <property type="evidence" value="ECO:0000318"/>
    <property type="project" value="GO_Central"/>
</dbReference>
<dbReference type="GO" id="GO:0140359">
    <property type="term" value="F:ABC-type transporter activity"/>
    <property type="evidence" value="ECO:0000318"/>
    <property type="project" value="GO_Central"/>
</dbReference>
<organism evidence="14 15">
    <name type="scientific">Thalassiosira pseudonana</name>
    <name type="common">Marine diatom</name>
    <name type="synonym">Cyclotella nana</name>
    <dbReference type="NCBI Taxonomy" id="35128"/>
    <lineage>
        <taxon>Eukaryota</taxon>
        <taxon>Sar</taxon>
        <taxon>Stramenopiles</taxon>
        <taxon>Ochrophyta</taxon>
        <taxon>Bacillariophyta</taxon>
        <taxon>Coscinodiscophyceae</taxon>
        <taxon>Thalassiosirophycidae</taxon>
        <taxon>Thalassiosirales</taxon>
        <taxon>Thalassiosiraceae</taxon>
        <taxon>Thalassiosira</taxon>
    </lineage>
</organism>
<feature type="transmembrane region" description="Helical" evidence="11">
    <location>
        <begin position="171"/>
        <end position="191"/>
    </location>
</feature>
<dbReference type="PaxDb" id="35128-Thaps264896"/>
<feature type="transmembrane region" description="Helical" evidence="11">
    <location>
        <begin position="672"/>
        <end position="696"/>
    </location>
</feature>
<dbReference type="Proteomes" id="UP000001449">
    <property type="component" value="Chromosome 23"/>
</dbReference>
<feature type="transmembrane region" description="Helical" evidence="11">
    <location>
        <begin position="783"/>
        <end position="802"/>
    </location>
</feature>
<dbReference type="GO" id="GO:0005524">
    <property type="term" value="F:ATP binding"/>
    <property type="evidence" value="ECO:0007669"/>
    <property type="project" value="UniProtKB-KW"/>
</dbReference>
<dbReference type="PROSITE" id="PS00211">
    <property type="entry name" value="ABC_TRANSPORTER_1"/>
    <property type="match status" value="2"/>
</dbReference>
<name>B8CG83_THAPS</name>
<keyword evidence="9 11" id="KW-0472">Membrane</keyword>
<dbReference type="InterPro" id="IPR011527">
    <property type="entry name" value="ABC1_TM_dom"/>
</dbReference>
<feature type="non-terminal residue" evidence="14">
    <location>
        <position position="1239"/>
    </location>
</feature>
<feature type="transmembrane region" description="Helical" evidence="11">
    <location>
        <begin position="898"/>
        <end position="914"/>
    </location>
</feature>
<feature type="transmembrane region" description="Helical" evidence="11">
    <location>
        <begin position="708"/>
        <end position="731"/>
    </location>
</feature>
<evidence type="ECO:0000256" key="3">
    <source>
        <dbReference type="ARBA" id="ARBA00022448"/>
    </source>
</evidence>
<feature type="transmembrane region" description="Helical" evidence="11">
    <location>
        <begin position="197"/>
        <end position="215"/>
    </location>
</feature>
<keyword evidence="8 11" id="KW-1133">Transmembrane helix</keyword>
<keyword evidence="5" id="KW-0677">Repeat</keyword>
<dbReference type="FunFam" id="3.40.50.300:FF:000838">
    <property type="entry name" value="ABC multidrug transporter (Eurofung)"/>
    <property type="match status" value="1"/>
</dbReference>
<protein>
    <submittedName>
        <fullName evidence="14">ABC transporter</fullName>
    </submittedName>
</protein>
<dbReference type="SMART" id="SM00382">
    <property type="entry name" value="AAA"/>
    <property type="match status" value="2"/>
</dbReference>
<dbReference type="Gene3D" id="3.40.50.300">
    <property type="entry name" value="P-loop containing nucleotide triphosphate hydrolases"/>
    <property type="match status" value="2"/>
</dbReference>
<dbReference type="SUPFAM" id="SSF52540">
    <property type="entry name" value="P-loop containing nucleoside triphosphate hydrolases"/>
    <property type="match status" value="2"/>
</dbReference>
<feature type="domain" description="ABC transmembrane type-1" evidence="13">
    <location>
        <begin position="64"/>
        <end position="320"/>
    </location>
</feature>
<dbReference type="CDD" id="cd18579">
    <property type="entry name" value="ABC_6TM_ABCC_D1"/>
    <property type="match status" value="1"/>
</dbReference>
<evidence type="ECO:0000256" key="10">
    <source>
        <dbReference type="SAM" id="MobiDB-lite"/>
    </source>
</evidence>
<dbReference type="GO" id="GO:0055085">
    <property type="term" value="P:transmembrane transport"/>
    <property type="evidence" value="ECO:0000318"/>
    <property type="project" value="GO_Central"/>
</dbReference>
<keyword evidence="4 11" id="KW-0812">Transmembrane</keyword>
<feature type="transmembrane region" description="Helical" evidence="11">
    <location>
        <begin position="58"/>
        <end position="82"/>
    </location>
</feature>
<dbReference type="InterPro" id="IPR017871">
    <property type="entry name" value="ABC_transporter-like_CS"/>
</dbReference>
<dbReference type="InParanoid" id="B8CG83"/>
<feature type="transmembrane region" description="Helical" evidence="11">
    <location>
        <begin position="283"/>
        <end position="301"/>
    </location>
</feature>
<dbReference type="CDD" id="cd03250">
    <property type="entry name" value="ABCC_MRP_domain1"/>
    <property type="match status" value="1"/>
</dbReference>
<gene>
    <name evidence="14" type="ORF">THAPSDRAFT_264896</name>
</gene>
<evidence type="ECO:0000256" key="1">
    <source>
        <dbReference type="ARBA" id="ARBA00004141"/>
    </source>
</evidence>
<dbReference type="PANTHER" id="PTHR24223:SF456">
    <property type="entry name" value="MULTIDRUG RESISTANCE-ASSOCIATED PROTEIN LETHAL(2)03659"/>
    <property type="match status" value="1"/>
</dbReference>
<accession>B8CG83</accession>
<dbReference type="InterPro" id="IPR044746">
    <property type="entry name" value="ABCC_6TM_D1"/>
</dbReference>
<dbReference type="GO" id="GO:0016887">
    <property type="term" value="F:ATP hydrolysis activity"/>
    <property type="evidence" value="ECO:0007669"/>
    <property type="project" value="InterPro"/>
</dbReference>
<feature type="domain" description="ABC transporter" evidence="12">
    <location>
        <begin position="990"/>
        <end position="1225"/>
    </location>
</feature>
<dbReference type="HOGENOM" id="CLU_000604_27_1_1"/>
<sequence>LADTDLSDVLNVDSSAENLRKFHEMWEAEKHRAATEAVVPAAYPSLHRAIAKDFLSTLWFVQPLMLASSVGKLVQALALGMLLESFDSGDGKGYLWAGVLVLSGFVVLLCHHQSFFWTWRKGMQYRVASVSAIYDKSLRLKSTSSTDELSSGKVVNIASNDVERFLLASAYGLYIIWVPILSIGILALGWYVIGSAFAAGFVMLIFGFIPIQLWLSKKFAMMRSKVAALTDQRVTLVSQAVSGVRVMKMSGWEDSFEDRIVSIRAKEVDQIERVNRYRALNEAVFYVSNVATSVAVFLIHVGTGGVLTPMNVFTTMVLVNVAQLGETLVVNLAFVGVSECSVSIGRIQKFLESPELEQLLLHLASSDEENNRSENETIDYSGLTLALNDVNVQFDMGQLTCIIGEVGSGKSALLQMLAGELPSSYGMVRHRSECTLAYASQDPWMMDGTVRENILLGKPFDATFYNEVVHACGLSVDFILLRNGEQTIVGDKGVQMSGGQRARIALARALYRDSDIILLDDPLSAVDSKVGRLLFYSAIQDLGVNRGKCVVLVTHQHQFIGDSRCVMMSGGSIVCDGSYEQCVAASDGKLTLAVQNKESEDDDTTPALGISPGSIDVSSEDTPTALSKKQPTKATTENIEDDSKEASQTGVVTRDTFINYLRAMPGGLWTGLLMLALFVATQGSLLACIAVVGKWSGLSADGQSSGRIIGLVVGLVVAVSFFAILRAFVYFHLTLYAAKRLHDDMTSSVLRAKVQFFDMNPLGRILNRFSADVGSIDDLLPPALFDFLVILFIVLGGLVSTISLLPATLVFIPPLVWYFVAVRRAFVATSRELKRMEGLSRSPIFAMLSESLSGISTIRSNNALEYFQKKFLGVHDAHGRSFFAFLACSRWLGFRMDGLMFIFLAVASFVAVIVQDQDWLDIDPGVLGLALSMVMQLGTYFQHGIRQSAEVVNQMVAVERVSGFCDLPSEAALENDFDNSINEWPTKGDITVQDLSVRYRVGLPLSLQGLSFKIKGGTRVGVVGRTGGGKSTLVQSLLRLLEAEDGQIVVDGVDISKLGLHKLRRSISVIPQSPVLYGGCTIRENIDPLHNYDDEQIHAALLYANMLDTIKTQPYGLDTTVADDGLNFSVGQRQLLCLARAILRKNKILVLDEPTANVDAGTDKLLQEAVAKNFRGATIIAVAHRLDTVIDYDKILVLGAGAVLEYGSPHELIEKVNGAFASMVNDTGSAMKRELTSRA</sequence>
<feature type="compositionally biased region" description="Polar residues" evidence="10">
    <location>
        <begin position="616"/>
        <end position="637"/>
    </location>
</feature>
<reference evidence="14 15" key="1">
    <citation type="journal article" date="2004" name="Science">
        <title>The genome of the diatom Thalassiosira pseudonana: ecology, evolution, and metabolism.</title>
        <authorList>
            <person name="Armbrust E.V."/>
            <person name="Berges J.A."/>
            <person name="Bowler C."/>
            <person name="Green B.R."/>
            <person name="Martinez D."/>
            <person name="Putnam N.H."/>
            <person name="Zhou S."/>
            <person name="Allen A.E."/>
            <person name="Apt K.E."/>
            <person name="Bechner M."/>
            <person name="Brzezinski M.A."/>
            <person name="Chaal B.K."/>
            <person name="Chiovitti A."/>
            <person name="Davis A.K."/>
            <person name="Demarest M.S."/>
            <person name="Detter J.C."/>
            <person name="Glavina T."/>
            <person name="Goodstein D."/>
            <person name="Hadi M.Z."/>
            <person name="Hellsten U."/>
            <person name="Hildebrand M."/>
            <person name="Jenkins B.D."/>
            <person name="Jurka J."/>
            <person name="Kapitonov V.V."/>
            <person name="Kroger N."/>
            <person name="Lau W.W."/>
            <person name="Lane T.W."/>
            <person name="Larimer F.W."/>
            <person name="Lippmeier J.C."/>
            <person name="Lucas S."/>
            <person name="Medina M."/>
            <person name="Montsant A."/>
            <person name="Obornik M."/>
            <person name="Parker M.S."/>
            <person name="Palenik B."/>
            <person name="Pazour G.J."/>
            <person name="Richardson P.M."/>
            <person name="Rynearson T.A."/>
            <person name="Saito M.A."/>
            <person name="Schwartz D.C."/>
            <person name="Thamatrakoln K."/>
            <person name="Valentin K."/>
            <person name="Vardi A."/>
            <person name="Wilkerson F.P."/>
            <person name="Rokhsar D.S."/>
        </authorList>
    </citation>
    <scope>NUCLEOTIDE SEQUENCE [LARGE SCALE GENOMIC DNA]</scope>
    <source>
        <strain evidence="14 15">CCMP1335</strain>
    </source>
</reference>
<dbReference type="OMA" id="YSHEMIM"/>
<dbReference type="KEGG" id="tps:THAPSDRAFT_264896"/>
<evidence type="ECO:0000259" key="13">
    <source>
        <dbReference type="PROSITE" id="PS50929"/>
    </source>
</evidence>
<dbReference type="AlphaFoldDB" id="B8CG83"/>
<dbReference type="PROSITE" id="PS50929">
    <property type="entry name" value="ABC_TM1F"/>
    <property type="match status" value="2"/>
</dbReference>
<keyword evidence="6" id="KW-0547">Nucleotide-binding</keyword>
<evidence type="ECO:0000313" key="15">
    <source>
        <dbReference type="Proteomes" id="UP000001449"/>
    </source>
</evidence>
<dbReference type="RefSeq" id="XP_002295142.1">
    <property type="nucleotide sequence ID" value="XM_002295106.1"/>
</dbReference>
<dbReference type="FunFam" id="3.40.50.300:FF:003234">
    <property type="entry name" value="ABC transporter"/>
    <property type="match status" value="1"/>
</dbReference>
<feature type="transmembrane region" description="Helical" evidence="11">
    <location>
        <begin position="94"/>
        <end position="116"/>
    </location>
</feature>
<dbReference type="FunFam" id="1.20.1560.10:FF:000266">
    <property type="entry name" value="Putative multidrug resistance-associated protein lethal(2)03659-like Protein"/>
    <property type="match status" value="1"/>
</dbReference>
<dbReference type="eggNOG" id="KOG0054">
    <property type="taxonomic scope" value="Eukaryota"/>
</dbReference>
<evidence type="ECO:0000256" key="4">
    <source>
        <dbReference type="ARBA" id="ARBA00022692"/>
    </source>
</evidence>
<dbReference type="InterPro" id="IPR003593">
    <property type="entry name" value="AAA+_ATPase"/>
</dbReference>
<dbReference type="STRING" id="35128.B8CG83"/>
<dbReference type="Gene3D" id="1.20.1560.10">
    <property type="entry name" value="ABC transporter type 1, transmembrane domain"/>
    <property type="match status" value="2"/>
</dbReference>
<reference evidence="14 15" key="2">
    <citation type="journal article" date="2008" name="Nature">
        <title>The Phaeodactylum genome reveals the evolutionary history of diatom genomes.</title>
        <authorList>
            <person name="Bowler C."/>
            <person name="Allen A.E."/>
            <person name="Badger J.H."/>
            <person name="Grimwood J."/>
            <person name="Jabbari K."/>
            <person name="Kuo A."/>
            <person name="Maheswari U."/>
            <person name="Martens C."/>
            <person name="Maumus F."/>
            <person name="Otillar R.P."/>
            <person name="Rayko E."/>
            <person name="Salamov A."/>
            <person name="Vandepoele K."/>
            <person name="Beszteri B."/>
            <person name="Gruber A."/>
            <person name="Heijde M."/>
            <person name="Katinka M."/>
            <person name="Mock T."/>
            <person name="Valentin K."/>
            <person name="Verret F."/>
            <person name="Berges J.A."/>
            <person name="Brownlee C."/>
            <person name="Cadoret J.P."/>
            <person name="Chiovitti A."/>
            <person name="Choi C.J."/>
            <person name="Coesel S."/>
            <person name="De Martino A."/>
            <person name="Detter J.C."/>
            <person name="Durkin C."/>
            <person name="Falciatore A."/>
            <person name="Fournet J."/>
            <person name="Haruta M."/>
            <person name="Huysman M.J."/>
            <person name="Jenkins B.D."/>
            <person name="Jiroutova K."/>
            <person name="Jorgensen R.E."/>
            <person name="Joubert Y."/>
            <person name="Kaplan A."/>
            <person name="Kroger N."/>
            <person name="Kroth P.G."/>
            <person name="La Roche J."/>
            <person name="Lindquist E."/>
            <person name="Lommer M."/>
            <person name="Martin-Jezequel V."/>
            <person name="Lopez P.J."/>
            <person name="Lucas S."/>
            <person name="Mangogna M."/>
            <person name="McGinnis K."/>
            <person name="Medlin L.K."/>
            <person name="Montsant A."/>
            <person name="Oudot-Le Secq M.P."/>
            <person name="Napoli C."/>
            <person name="Obornik M."/>
            <person name="Parker M.S."/>
            <person name="Petit J.L."/>
            <person name="Porcel B.M."/>
            <person name="Poulsen N."/>
            <person name="Robison M."/>
            <person name="Rychlewski L."/>
            <person name="Rynearson T.A."/>
            <person name="Schmutz J."/>
            <person name="Shapiro H."/>
            <person name="Siaut M."/>
            <person name="Stanley M."/>
            <person name="Sussman M.R."/>
            <person name="Taylor A.R."/>
            <person name="Vardi A."/>
            <person name="von Dassow P."/>
            <person name="Vyverman W."/>
            <person name="Willis A."/>
            <person name="Wyrwicz L.S."/>
            <person name="Rokhsar D.S."/>
            <person name="Weissenbach J."/>
            <person name="Armbrust E.V."/>
            <person name="Green B.R."/>
            <person name="Van de Peer Y."/>
            <person name="Grigoriev I.V."/>
        </authorList>
    </citation>
    <scope>NUCLEOTIDE SEQUENCE [LARGE SCALE GENOMIC DNA]</scope>
    <source>
        <strain evidence="14 15">CCMP1335</strain>
    </source>
</reference>
<dbReference type="Pfam" id="PF00005">
    <property type="entry name" value="ABC_tran"/>
    <property type="match status" value="2"/>
</dbReference>
<dbReference type="Pfam" id="PF00664">
    <property type="entry name" value="ABC_membrane"/>
    <property type="match status" value="2"/>
</dbReference>
<dbReference type="GeneID" id="7448870"/>
<feature type="domain" description="ABC transmembrane type-1" evidence="13">
    <location>
        <begin position="672"/>
        <end position="953"/>
    </location>
</feature>
<comment type="subcellular location">
    <subcellularLocation>
        <location evidence="1">Membrane</location>
        <topology evidence="1">Multi-pass membrane protein</topology>
    </subcellularLocation>
</comment>